<dbReference type="EMBL" id="JXRQ01000008">
    <property type="protein sequence ID" value="KIL53413.1"/>
    <property type="molecule type" value="Genomic_DNA"/>
</dbReference>
<evidence type="ECO:0000313" key="1">
    <source>
        <dbReference type="EMBL" id="KIL53413.1"/>
    </source>
</evidence>
<dbReference type="Proteomes" id="UP000031950">
    <property type="component" value="Unassembled WGS sequence"/>
</dbReference>
<sequence>MLNFEHRFFYLAMLKFNVVLAQLVIAAEGGRLQQEQRDR</sequence>
<proteinExistence type="predicted"/>
<reference evidence="1 2" key="1">
    <citation type="submission" date="2015-01" db="EMBL/GenBank/DDBJ databases">
        <title>Genome sequence of Jeotgalibacillus alimentarius.</title>
        <authorList>
            <person name="Goh K.M."/>
            <person name="Chan K.-G."/>
            <person name="Yaakop A.S."/>
            <person name="Ee R."/>
            <person name="Gan H.M."/>
            <person name="Chan C.S."/>
        </authorList>
    </citation>
    <scope>NUCLEOTIDE SEQUENCE [LARGE SCALE GENOMIC DNA]</scope>
    <source>
        <strain evidence="1 2">YKJ-13</strain>
    </source>
</reference>
<accession>A0A0C2WBI4</accession>
<keyword evidence="2" id="KW-1185">Reference proteome</keyword>
<dbReference type="AlphaFoldDB" id="A0A0C2WBI4"/>
<comment type="caution">
    <text evidence="1">The sequence shown here is derived from an EMBL/GenBank/DDBJ whole genome shotgun (WGS) entry which is preliminary data.</text>
</comment>
<gene>
    <name evidence="1" type="ORF">KP77_03890</name>
</gene>
<evidence type="ECO:0000313" key="2">
    <source>
        <dbReference type="Proteomes" id="UP000031950"/>
    </source>
</evidence>
<dbReference type="STRING" id="135826.KP77_03890"/>
<name>A0A0C2WBI4_9BACL</name>
<protein>
    <submittedName>
        <fullName evidence="1">Uncharacterized protein</fullName>
    </submittedName>
</protein>
<organism evidence="1 2">
    <name type="scientific">Jeotgalibacillus alimentarius</name>
    <dbReference type="NCBI Taxonomy" id="135826"/>
    <lineage>
        <taxon>Bacteria</taxon>
        <taxon>Bacillati</taxon>
        <taxon>Bacillota</taxon>
        <taxon>Bacilli</taxon>
        <taxon>Bacillales</taxon>
        <taxon>Caryophanaceae</taxon>
        <taxon>Jeotgalibacillus</taxon>
    </lineage>
</organism>